<dbReference type="EMBL" id="CP016503">
    <property type="protein sequence ID" value="ANV97478.1"/>
    <property type="molecule type" value="Genomic_DNA"/>
</dbReference>
<accession>A0A1B1U400</accession>
<proteinExistence type="predicted"/>
<evidence type="ECO:0000313" key="2">
    <source>
        <dbReference type="Proteomes" id="UP000092884"/>
    </source>
</evidence>
<reference evidence="2" key="1">
    <citation type="submission" date="2016-07" db="EMBL/GenBank/DDBJ databases">
        <authorList>
            <person name="Florea S."/>
            <person name="Webb J.S."/>
            <person name="Jaromczyk J."/>
            <person name="Schardl C.L."/>
        </authorList>
    </citation>
    <scope>NUCLEOTIDE SEQUENCE [LARGE SCALE GENOMIC DNA]</scope>
    <source>
        <strain evidence="2">MIT 01-6242</strain>
    </source>
</reference>
<dbReference type="AlphaFoldDB" id="A0A1B1U400"/>
<keyword evidence="2" id="KW-1185">Reference proteome</keyword>
<name>A0A1B1U400_9HELI</name>
<protein>
    <submittedName>
        <fullName evidence="1">Uncharacterized protein</fullName>
    </submittedName>
</protein>
<organism evidence="1 2">
    <name type="scientific">Helicobacter enhydrae</name>
    <dbReference type="NCBI Taxonomy" id="222136"/>
    <lineage>
        <taxon>Bacteria</taxon>
        <taxon>Pseudomonadati</taxon>
        <taxon>Campylobacterota</taxon>
        <taxon>Epsilonproteobacteria</taxon>
        <taxon>Campylobacterales</taxon>
        <taxon>Helicobacteraceae</taxon>
        <taxon>Helicobacter</taxon>
    </lineage>
</organism>
<dbReference type="Proteomes" id="UP000092884">
    <property type="component" value="Chromosome"/>
</dbReference>
<gene>
    <name evidence="1" type="ORF">BBW65_01005</name>
</gene>
<evidence type="ECO:0000313" key="1">
    <source>
        <dbReference type="EMBL" id="ANV97478.1"/>
    </source>
</evidence>
<dbReference type="KEGG" id="het:BBW65_01005"/>
<sequence>MHKGCFTQKKIQKKTQTKLEKLKNMLLPKQESKQRIQKILELHKGCFAQANFKTKSKPSLKYQKLCFYTDKIQNKHHIVSKLISHHLLAV</sequence>